<name>A0AAJ0HIL8_9PEZI</name>
<evidence type="ECO:0000256" key="1">
    <source>
        <dbReference type="SAM" id="MobiDB-lite"/>
    </source>
</evidence>
<sequence length="200" mass="23023">MRNEHHFTRTVTHCAKRRILRWPTLPLPSPSSGRSAVWGRARNEIPTLWAKKPAAPPPLMNVVYTYVGCFVGFFFVKKKSRNVIICFLVGWVWKMDFPESCGQKNDVLVVLSISIHLDDEKVCEKLPVPSPISQKPFSLSLMFFFFWGVLRECACVGCFQRSISNQRQMIANQSDDAFQKSPRRQTNPKQQNARSCEKFP</sequence>
<keyword evidence="2" id="KW-0472">Membrane</keyword>
<dbReference type="EMBL" id="JAUIQD010000004">
    <property type="protein sequence ID" value="KAK3353413.1"/>
    <property type="molecule type" value="Genomic_DNA"/>
</dbReference>
<evidence type="ECO:0000256" key="2">
    <source>
        <dbReference type="SAM" id="Phobius"/>
    </source>
</evidence>
<evidence type="ECO:0000313" key="4">
    <source>
        <dbReference type="Proteomes" id="UP001275084"/>
    </source>
</evidence>
<evidence type="ECO:0000313" key="3">
    <source>
        <dbReference type="EMBL" id="KAK3353413.1"/>
    </source>
</evidence>
<keyword evidence="4" id="KW-1185">Reference proteome</keyword>
<dbReference type="AlphaFoldDB" id="A0AAJ0HIL8"/>
<feature type="transmembrane region" description="Helical" evidence="2">
    <location>
        <begin position="58"/>
        <end position="76"/>
    </location>
</feature>
<comment type="caution">
    <text evidence="3">The sequence shown here is derived from an EMBL/GenBank/DDBJ whole genome shotgun (WGS) entry which is preliminary data.</text>
</comment>
<keyword evidence="2" id="KW-1133">Transmembrane helix</keyword>
<evidence type="ECO:0008006" key="5">
    <source>
        <dbReference type="Google" id="ProtNLM"/>
    </source>
</evidence>
<gene>
    <name evidence="3" type="ORF">B0T25DRAFT_210043</name>
</gene>
<proteinExistence type="predicted"/>
<dbReference type="Proteomes" id="UP001275084">
    <property type="component" value="Unassembled WGS sequence"/>
</dbReference>
<reference evidence="3" key="1">
    <citation type="journal article" date="2023" name="Mol. Phylogenet. Evol.">
        <title>Genome-scale phylogeny and comparative genomics of the fungal order Sordariales.</title>
        <authorList>
            <person name="Hensen N."/>
            <person name="Bonometti L."/>
            <person name="Westerberg I."/>
            <person name="Brannstrom I.O."/>
            <person name="Guillou S."/>
            <person name="Cros-Aarteil S."/>
            <person name="Calhoun S."/>
            <person name="Haridas S."/>
            <person name="Kuo A."/>
            <person name="Mondo S."/>
            <person name="Pangilinan J."/>
            <person name="Riley R."/>
            <person name="LaButti K."/>
            <person name="Andreopoulos B."/>
            <person name="Lipzen A."/>
            <person name="Chen C."/>
            <person name="Yan M."/>
            <person name="Daum C."/>
            <person name="Ng V."/>
            <person name="Clum A."/>
            <person name="Steindorff A."/>
            <person name="Ohm R.A."/>
            <person name="Martin F."/>
            <person name="Silar P."/>
            <person name="Natvig D.O."/>
            <person name="Lalanne C."/>
            <person name="Gautier V."/>
            <person name="Ament-Velasquez S.L."/>
            <person name="Kruys A."/>
            <person name="Hutchinson M.I."/>
            <person name="Powell A.J."/>
            <person name="Barry K."/>
            <person name="Miller A.N."/>
            <person name="Grigoriev I.V."/>
            <person name="Debuchy R."/>
            <person name="Gladieux P."/>
            <person name="Hiltunen Thoren M."/>
            <person name="Johannesson H."/>
        </authorList>
    </citation>
    <scope>NUCLEOTIDE SEQUENCE</scope>
    <source>
        <strain evidence="3">CBS 955.72</strain>
    </source>
</reference>
<organism evidence="3 4">
    <name type="scientific">Lasiosphaeria hispida</name>
    <dbReference type="NCBI Taxonomy" id="260671"/>
    <lineage>
        <taxon>Eukaryota</taxon>
        <taxon>Fungi</taxon>
        <taxon>Dikarya</taxon>
        <taxon>Ascomycota</taxon>
        <taxon>Pezizomycotina</taxon>
        <taxon>Sordariomycetes</taxon>
        <taxon>Sordariomycetidae</taxon>
        <taxon>Sordariales</taxon>
        <taxon>Lasiosphaeriaceae</taxon>
        <taxon>Lasiosphaeria</taxon>
    </lineage>
</organism>
<protein>
    <recommendedName>
        <fullName evidence="5">Transmembrane protein</fullName>
    </recommendedName>
</protein>
<feature type="compositionally biased region" description="Polar residues" evidence="1">
    <location>
        <begin position="184"/>
        <end position="194"/>
    </location>
</feature>
<accession>A0AAJ0HIL8</accession>
<feature type="region of interest" description="Disordered" evidence="1">
    <location>
        <begin position="175"/>
        <end position="200"/>
    </location>
</feature>
<keyword evidence="2" id="KW-0812">Transmembrane</keyword>
<reference evidence="3" key="2">
    <citation type="submission" date="2023-06" db="EMBL/GenBank/DDBJ databases">
        <authorList>
            <consortium name="Lawrence Berkeley National Laboratory"/>
            <person name="Haridas S."/>
            <person name="Hensen N."/>
            <person name="Bonometti L."/>
            <person name="Westerberg I."/>
            <person name="Brannstrom I.O."/>
            <person name="Guillou S."/>
            <person name="Cros-Aarteil S."/>
            <person name="Calhoun S."/>
            <person name="Kuo A."/>
            <person name="Mondo S."/>
            <person name="Pangilinan J."/>
            <person name="Riley R."/>
            <person name="Labutti K."/>
            <person name="Andreopoulos B."/>
            <person name="Lipzen A."/>
            <person name="Chen C."/>
            <person name="Yanf M."/>
            <person name="Daum C."/>
            <person name="Ng V."/>
            <person name="Clum A."/>
            <person name="Steindorff A."/>
            <person name="Ohm R."/>
            <person name="Martin F."/>
            <person name="Silar P."/>
            <person name="Natvig D."/>
            <person name="Lalanne C."/>
            <person name="Gautier V."/>
            <person name="Ament-Velasquez S.L."/>
            <person name="Kruys A."/>
            <person name="Hutchinson M.I."/>
            <person name="Powell A.J."/>
            <person name="Barry K."/>
            <person name="Miller A.N."/>
            <person name="Grigoriev I.V."/>
            <person name="Debuchy R."/>
            <person name="Gladieux P."/>
            <person name="Thoren M.H."/>
            <person name="Johannesson H."/>
        </authorList>
    </citation>
    <scope>NUCLEOTIDE SEQUENCE</scope>
    <source>
        <strain evidence="3">CBS 955.72</strain>
    </source>
</reference>